<dbReference type="PROSITE" id="PS51257">
    <property type="entry name" value="PROKAR_LIPOPROTEIN"/>
    <property type="match status" value="1"/>
</dbReference>
<dbReference type="EMBL" id="AE017221">
    <property type="protein sequence ID" value="AAS81747.1"/>
    <property type="molecule type" value="Genomic_DNA"/>
</dbReference>
<evidence type="ECO:0000313" key="2">
    <source>
        <dbReference type="Proteomes" id="UP000000592"/>
    </source>
</evidence>
<dbReference type="KEGG" id="tth:TT_C1405"/>
<dbReference type="eggNOG" id="COG0437">
    <property type="taxonomic scope" value="Bacteria"/>
</dbReference>
<evidence type="ECO:0000313" key="1">
    <source>
        <dbReference type="EMBL" id="AAS81747.1"/>
    </source>
</evidence>
<name>Q72HT1_THET2</name>
<sequence>MTRRGFLALGLVSLAACTPVVRRKGVPYVRQPEGVVEGGRREFFTALPHAGFAEPVRVRTYQGRPLFLVPQGEAMGPYPLAGLYSLYDPARRGQSPGLGGVLRRLAGGFGARRDPFRPPPHHLA</sequence>
<dbReference type="HOGENOM" id="CLU_2002842_0_0_0"/>
<reference evidence="1 2" key="1">
    <citation type="journal article" date="2004" name="Nat. Biotechnol.">
        <title>The genome sequence of the extreme thermophile Thermus thermophilus.</title>
        <authorList>
            <person name="Henne A."/>
            <person name="Brueggemann H."/>
            <person name="Raasch C."/>
            <person name="Wiezer A."/>
            <person name="Hartsch T."/>
            <person name="Liesegang H."/>
            <person name="Johann A."/>
            <person name="Lienard T."/>
            <person name="Gohl O."/>
            <person name="Martinez-Arias R."/>
            <person name="Jacobi C."/>
            <person name="Starkuviene V."/>
            <person name="Schlenczeck S."/>
            <person name="Dencker S."/>
            <person name="Huber R."/>
            <person name="Klenk H.-P."/>
            <person name="Overbeek R."/>
            <person name="Kramer W."/>
            <person name="Merkl R."/>
            <person name="Gottschalk G."/>
            <person name="Fritz H.-J."/>
        </authorList>
    </citation>
    <scope>NUCLEOTIDE SEQUENCE [LARGE SCALE GENOMIC DNA]</scope>
    <source>
        <strain evidence="2">ATCC BAA-163 / DSM 7039 / HB27</strain>
    </source>
</reference>
<gene>
    <name evidence="1" type="ordered locus">TT_C1405</name>
</gene>
<dbReference type="AlphaFoldDB" id="Q72HT1"/>
<proteinExistence type="predicted"/>
<accession>Q72HT1</accession>
<dbReference type="Proteomes" id="UP000000592">
    <property type="component" value="Chromosome"/>
</dbReference>
<organism evidence="1 2">
    <name type="scientific">Thermus thermophilus (strain ATCC BAA-163 / DSM 7039 / HB27)</name>
    <dbReference type="NCBI Taxonomy" id="262724"/>
    <lineage>
        <taxon>Bacteria</taxon>
        <taxon>Thermotogati</taxon>
        <taxon>Deinococcota</taxon>
        <taxon>Deinococci</taxon>
        <taxon>Thermales</taxon>
        <taxon>Thermaceae</taxon>
        <taxon>Thermus</taxon>
    </lineage>
</organism>
<protein>
    <submittedName>
        <fullName evidence="1">Uncharacterized protein</fullName>
    </submittedName>
</protein>